<dbReference type="InterPro" id="IPR023271">
    <property type="entry name" value="Aquaporin-like"/>
</dbReference>
<evidence type="ECO:0000256" key="3">
    <source>
        <dbReference type="ARBA" id="ARBA00022989"/>
    </source>
</evidence>
<gene>
    <name evidence="8" type="primary">RvY_17994-1</name>
    <name evidence="8" type="synonym">RvY_17994.1</name>
    <name evidence="8" type="ORF">RvY_17994</name>
</gene>
<dbReference type="SUPFAM" id="SSF81338">
    <property type="entry name" value="Aquaporin-like"/>
    <property type="match status" value="1"/>
</dbReference>
<dbReference type="OrthoDB" id="1580043at2759"/>
<evidence type="ECO:0000256" key="2">
    <source>
        <dbReference type="ARBA" id="ARBA00022692"/>
    </source>
</evidence>
<name>A0A1D1W7S0_RAMVA</name>
<dbReference type="InterPro" id="IPR051883">
    <property type="entry name" value="AQP11/12_channel"/>
</dbReference>
<keyword evidence="4" id="KW-0346">Stress response</keyword>
<evidence type="ECO:0000313" key="9">
    <source>
        <dbReference type="Proteomes" id="UP000186922"/>
    </source>
</evidence>
<feature type="signal peptide" evidence="7">
    <location>
        <begin position="1"/>
        <end position="25"/>
    </location>
</feature>
<dbReference type="GO" id="GO:0015267">
    <property type="term" value="F:channel activity"/>
    <property type="evidence" value="ECO:0007669"/>
    <property type="project" value="TreeGrafter"/>
</dbReference>
<keyword evidence="7" id="KW-0732">Signal</keyword>
<keyword evidence="2 6" id="KW-0812">Transmembrane</keyword>
<protein>
    <submittedName>
        <fullName evidence="8">AQP8</fullName>
    </submittedName>
</protein>
<dbReference type="STRING" id="947166.A0A1D1W7S0"/>
<evidence type="ECO:0000256" key="5">
    <source>
        <dbReference type="ARBA" id="ARBA00023136"/>
    </source>
</evidence>
<dbReference type="Proteomes" id="UP000186922">
    <property type="component" value="Unassembled WGS sequence"/>
</dbReference>
<comment type="subcellular location">
    <subcellularLocation>
        <location evidence="1">Membrane</location>
        <topology evidence="1">Multi-pass membrane protein</topology>
    </subcellularLocation>
</comment>
<feature type="chain" id="PRO_5008899296" evidence="7">
    <location>
        <begin position="26"/>
        <end position="283"/>
    </location>
</feature>
<reference evidence="8 9" key="1">
    <citation type="journal article" date="2016" name="Nat. Commun.">
        <title>Extremotolerant tardigrade genome and improved radiotolerance of human cultured cells by tardigrade-unique protein.</title>
        <authorList>
            <person name="Hashimoto T."/>
            <person name="Horikawa D.D."/>
            <person name="Saito Y."/>
            <person name="Kuwahara H."/>
            <person name="Kozuka-Hata H."/>
            <person name="Shin-I T."/>
            <person name="Minakuchi Y."/>
            <person name="Ohishi K."/>
            <person name="Motoyama A."/>
            <person name="Aizu T."/>
            <person name="Enomoto A."/>
            <person name="Kondo K."/>
            <person name="Tanaka S."/>
            <person name="Hara Y."/>
            <person name="Koshikawa S."/>
            <person name="Sagara H."/>
            <person name="Miura T."/>
            <person name="Yokobori S."/>
            <person name="Miyagawa K."/>
            <person name="Suzuki Y."/>
            <person name="Kubo T."/>
            <person name="Oyama M."/>
            <person name="Kohara Y."/>
            <person name="Fujiyama A."/>
            <person name="Arakawa K."/>
            <person name="Katayama T."/>
            <person name="Toyoda A."/>
            <person name="Kunieda T."/>
        </authorList>
    </citation>
    <scope>NUCLEOTIDE SEQUENCE [LARGE SCALE GENOMIC DNA]</scope>
    <source>
        <strain evidence="8 9">YOKOZUNA-1</strain>
    </source>
</reference>
<sequence>MLPLVASLGHFIFVLLLSQAARYLANTFIHNGLYRVAIEEVICTIQLCMNNFELGVITEVYGFSGYALGLFFTSLSYSFTFENGTADPSECLGNYCTKQIDLKEFLWRCAASLTGAAISYRLSKAFWAFQLTPAHVLAYQAPQLCTASLQVSLMIGALFEGFETLVNRLIQKSEGFNMLTGAVSDVAITFMGLFVSGGYFNPSLALAMEYGCEGLPFVDYLVVYLAAPMVATLLAVQIATPLLALLQAGPPAESSPTVGLLLAEAAARSPQPQPSVFKKDKQL</sequence>
<comment type="caution">
    <text evidence="8">The sequence shown here is derived from an EMBL/GenBank/DDBJ whole genome shotgun (WGS) entry which is preliminary data.</text>
</comment>
<dbReference type="EMBL" id="BDGG01000017">
    <property type="protein sequence ID" value="GAV08278.1"/>
    <property type="molecule type" value="Genomic_DNA"/>
</dbReference>
<keyword evidence="3 6" id="KW-1133">Transmembrane helix</keyword>
<evidence type="ECO:0000256" key="7">
    <source>
        <dbReference type="SAM" id="SignalP"/>
    </source>
</evidence>
<dbReference type="GO" id="GO:0016020">
    <property type="term" value="C:membrane"/>
    <property type="evidence" value="ECO:0007669"/>
    <property type="project" value="UniProtKB-SubCell"/>
</dbReference>
<evidence type="ECO:0000256" key="6">
    <source>
        <dbReference type="SAM" id="Phobius"/>
    </source>
</evidence>
<keyword evidence="9" id="KW-1185">Reference proteome</keyword>
<dbReference type="GO" id="GO:0005737">
    <property type="term" value="C:cytoplasm"/>
    <property type="evidence" value="ECO:0007669"/>
    <property type="project" value="TreeGrafter"/>
</dbReference>
<accession>A0A1D1W7S0</accession>
<evidence type="ECO:0000313" key="8">
    <source>
        <dbReference type="EMBL" id="GAV08278.1"/>
    </source>
</evidence>
<proteinExistence type="predicted"/>
<dbReference type="PANTHER" id="PTHR21191">
    <property type="entry name" value="AQUAPORIN"/>
    <property type="match status" value="1"/>
</dbReference>
<feature type="transmembrane region" description="Helical" evidence="6">
    <location>
        <begin position="220"/>
        <end position="246"/>
    </location>
</feature>
<keyword evidence="5 6" id="KW-0472">Membrane</keyword>
<dbReference type="PANTHER" id="PTHR21191:SF16">
    <property type="entry name" value="AQUAPORIN"/>
    <property type="match status" value="1"/>
</dbReference>
<feature type="transmembrane region" description="Helical" evidence="6">
    <location>
        <begin position="178"/>
        <end position="200"/>
    </location>
</feature>
<evidence type="ECO:0000256" key="1">
    <source>
        <dbReference type="ARBA" id="ARBA00004141"/>
    </source>
</evidence>
<evidence type="ECO:0000256" key="4">
    <source>
        <dbReference type="ARBA" id="ARBA00023016"/>
    </source>
</evidence>
<organism evidence="8 9">
    <name type="scientific">Ramazzottius varieornatus</name>
    <name type="common">Water bear</name>
    <name type="synonym">Tardigrade</name>
    <dbReference type="NCBI Taxonomy" id="947166"/>
    <lineage>
        <taxon>Eukaryota</taxon>
        <taxon>Metazoa</taxon>
        <taxon>Ecdysozoa</taxon>
        <taxon>Tardigrada</taxon>
        <taxon>Eutardigrada</taxon>
        <taxon>Parachela</taxon>
        <taxon>Hypsibioidea</taxon>
        <taxon>Ramazzottiidae</taxon>
        <taxon>Ramazzottius</taxon>
    </lineage>
</organism>
<dbReference type="AlphaFoldDB" id="A0A1D1W7S0"/>